<dbReference type="InterPro" id="IPR006206">
    <property type="entry name" value="Mevalonate/galactokinase"/>
</dbReference>
<dbReference type="InterPro" id="IPR006203">
    <property type="entry name" value="GHMP_knse_ATP-bd_CS"/>
</dbReference>
<feature type="domain" description="Galactokinase N-terminal" evidence="14">
    <location>
        <begin position="3"/>
        <end position="50"/>
    </location>
</feature>
<keyword evidence="8" id="KW-0460">Magnesium</keyword>
<keyword evidence="4" id="KW-0479">Metal-binding</keyword>
<evidence type="ECO:0000256" key="1">
    <source>
        <dbReference type="ARBA" id="ARBA00006566"/>
    </source>
</evidence>
<organism evidence="15 16">
    <name type="scientific">Pseudonocardia kunmingensis</name>
    <dbReference type="NCBI Taxonomy" id="630975"/>
    <lineage>
        <taxon>Bacteria</taxon>
        <taxon>Bacillati</taxon>
        <taxon>Actinomycetota</taxon>
        <taxon>Actinomycetes</taxon>
        <taxon>Pseudonocardiales</taxon>
        <taxon>Pseudonocardiaceae</taxon>
        <taxon>Pseudonocardia</taxon>
    </lineage>
</organism>
<keyword evidence="10" id="KW-0119">Carbohydrate metabolism</keyword>
<dbReference type="RefSeq" id="WP_246106737.1">
    <property type="nucleotide sequence ID" value="NZ_VFPA01000003.1"/>
</dbReference>
<evidence type="ECO:0000256" key="7">
    <source>
        <dbReference type="ARBA" id="ARBA00022840"/>
    </source>
</evidence>
<dbReference type="AlphaFoldDB" id="A0A543DJ53"/>
<dbReference type="Gene3D" id="3.30.70.890">
    <property type="entry name" value="GHMP kinase, C-terminal domain"/>
    <property type="match status" value="1"/>
</dbReference>
<name>A0A543DJ53_9PSEU</name>
<sequence length="376" mass="38716">MSTFAELFGREPDGRWAGPGRVNLIGEHVDYADGLCLPFAIAQRTVVEVGRRDDTRLRLRSRSEEGGYDGDLADVGPGRPEGWAGYVAGVLWALREAGYAVGGIDLLVTDTVPLGSGLSSSAALECGAALAADDLFGLGLGGSTGGRQTLVAACRRAENDVVGAQTGGMDQAASLLGTAGHALLLDTHDDSTRQVPFAPADAGLTLLVIDTKVRHSHADNQYGARRASVEKAAATLGRPSLRDAGLDDLAALDADLLPRARHVVTEIARVRETVALLDDGRLPEIGPLLDASHASLAGDYEVSCLELDLACESARAAGALGARMTGGGFGGSAIALVPVDRADAVADAVRAAFAEGGHREPDIRATEPSAGAERVA</sequence>
<evidence type="ECO:0000259" key="14">
    <source>
        <dbReference type="Pfam" id="PF10509"/>
    </source>
</evidence>
<dbReference type="InterPro" id="IPR006204">
    <property type="entry name" value="GHMP_kinase_N_dom"/>
</dbReference>
<dbReference type="SUPFAM" id="SSF55060">
    <property type="entry name" value="GHMP Kinase, C-terminal domain"/>
    <property type="match status" value="1"/>
</dbReference>
<dbReference type="Pfam" id="PF00288">
    <property type="entry name" value="GHMP_kinases_N"/>
    <property type="match status" value="1"/>
</dbReference>
<evidence type="ECO:0000313" key="16">
    <source>
        <dbReference type="Proteomes" id="UP000315677"/>
    </source>
</evidence>
<protein>
    <recommendedName>
        <fullName evidence="11">Galactokinase</fullName>
        <ecNumber evidence="11">2.7.1.6</ecNumber>
    </recommendedName>
</protein>
<dbReference type="FunFam" id="3.30.230.10:FF:000017">
    <property type="entry name" value="Galactokinase"/>
    <property type="match status" value="1"/>
</dbReference>
<reference evidence="15 16" key="1">
    <citation type="submission" date="2019-06" db="EMBL/GenBank/DDBJ databases">
        <title>Sequencing the genomes of 1000 actinobacteria strains.</title>
        <authorList>
            <person name="Klenk H.-P."/>
        </authorList>
    </citation>
    <scope>NUCLEOTIDE SEQUENCE [LARGE SCALE GENOMIC DNA]</scope>
    <source>
        <strain evidence="15 16">DSM 45301</strain>
    </source>
</reference>
<evidence type="ECO:0000256" key="8">
    <source>
        <dbReference type="ARBA" id="ARBA00022842"/>
    </source>
</evidence>
<dbReference type="PROSITE" id="PS00106">
    <property type="entry name" value="GALACTOKINASE"/>
    <property type="match status" value="1"/>
</dbReference>
<evidence type="ECO:0000259" key="13">
    <source>
        <dbReference type="Pfam" id="PF08544"/>
    </source>
</evidence>
<dbReference type="PRINTS" id="PR00473">
    <property type="entry name" value="GALCTOKINASE"/>
</dbReference>
<dbReference type="InterPro" id="IPR020568">
    <property type="entry name" value="Ribosomal_Su5_D2-typ_SF"/>
</dbReference>
<dbReference type="GO" id="GO:0005829">
    <property type="term" value="C:cytosol"/>
    <property type="evidence" value="ECO:0007669"/>
    <property type="project" value="TreeGrafter"/>
</dbReference>
<dbReference type="InterPro" id="IPR036554">
    <property type="entry name" value="GHMP_kinase_C_sf"/>
</dbReference>
<evidence type="ECO:0000256" key="11">
    <source>
        <dbReference type="NCBIfam" id="TIGR00131"/>
    </source>
</evidence>
<dbReference type="InterPro" id="IPR019741">
    <property type="entry name" value="Galactokinase_CS"/>
</dbReference>
<keyword evidence="3" id="KW-0808">Transferase</keyword>
<accession>A0A543DJ53</accession>
<evidence type="ECO:0000256" key="5">
    <source>
        <dbReference type="ARBA" id="ARBA00022741"/>
    </source>
</evidence>
<keyword evidence="2" id="KW-0963">Cytoplasm</keyword>
<dbReference type="Pfam" id="PF10509">
    <property type="entry name" value="GalKase_gal_bdg"/>
    <property type="match status" value="1"/>
</dbReference>
<keyword evidence="7" id="KW-0067">ATP-binding</keyword>
<keyword evidence="16" id="KW-1185">Reference proteome</keyword>
<keyword evidence="9" id="KW-0299">Galactose metabolism</keyword>
<evidence type="ECO:0000256" key="9">
    <source>
        <dbReference type="ARBA" id="ARBA00023144"/>
    </source>
</evidence>
<feature type="domain" description="GHMP kinase N-terminal" evidence="12">
    <location>
        <begin position="86"/>
        <end position="177"/>
    </location>
</feature>
<evidence type="ECO:0000256" key="2">
    <source>
        <dbReference type="ARBA" id="ARBA00022490"/>
    </source>
</evidence>
<keyword evidence="5" id="KW-0547">Nucleotide-binding</keyword>
<dbReference type="PANTHER" id="PTHR10457">
    <property type="entry name" value="MEVALONATE KINASE/GALACTOKINASE"/>
    <property type="match status" value="1"/>
</dbReference>
<evidence type="ECO:0000256" key="6">
    <source>
        <dbReference type="ARBA" id="ARBA00022777"/>
    </source>
</evidence>
<dbReference type="NCBIfam" id="TIGR00131">
    <property type="entry name" value="gal_kin"/>
    <property type="match status" value="1"/>
</dbReference>
<evidence type="ECO:0000259" key="12">
    <source>
        <dbReference type="Pfam" id="PF00288"/>
    </source>
</evidence>
<dbReference type="EC" id="2.7.1.6" evidence="11"/>
<dbReference type="PIRSF" id="PIRSF000530">
    <property type="entry name" value="Galactokinase"/>
    <property type="match status" value="1"/>
</dbReference>
<dbReference type="InterPro" id="IPR000705">
    <property type="entry name" value="Galactokinase"/>
</dbReference>
<dbReference type="InterPro" id="IPR019539">
    <property type="entry name" value="GalKase_N"/>
</dbReference>
<evidence type="ECO:0000256" key="10">
    <source>
        <dbReference type="ARBA" id="ARBA00023277"/>
    </source>
</evidence>
<evidence type="ECO:0000313" key="15">
    <source>
        <dbReference type="EMBL" id="TQM09359.1"/>
    </source>
</evidence>
<dbReference type="PROSITE" id="PS00627">
    <property type="entry name" value="GHMP_KINASES_ATP"/>
    <property type="match status" value="1"/>
</dbReference>
<dbReference type="InterPro" id="IPR013750">
    <property type="entry name" value="GHMP_kinase_C_dom"/>
</dbReference>
<proteinExistence type="inferred from homology"/>
<dbReference type="FunFam" id="3.30.70.890:FF:000001">
    <property type="entry name" value="Galactokinase"/>
    <property type="match status" value="1"/>
</dbReference>
<dbReference type="GO" id="GO:0005524">
    <property type="term" value="F:ATP binding"/>
    <property type="evidence" value="ECO:0007669"/>
    <property type="project" value="UniProtKB-UniRule"/>
</dbReference>
<keyword evidence="6 15" id="KW-0418">Kinase</keyword>
<dbReference type="SUPFAM" id="SSF54211">
    <property type="entry name" value="Ribosomal protein S5 domain 2-like"/>
    <property type="match status" value="1"/>
</dbReference>
<dbReference type="PRINTS" id="PR00959">
    <property type="entry name" value="MEVGALKINASE"/>
</dbReference>
<dbReference type="GO" id="GO:0004335">
    <property type="term" value="F:galactokinase activity"/>
    <property type="evidence" value="ECO:0007669"/>
    <property type="project" value="UniProtKB-UniRule"/>
</dbReference>
<evidence type="ECO:0000256" key="4">
    <source>
        <dbReference type="ARBA" id="ARBA00022723"/>
    </source>
</evidence>
<gene>
    <name evidence="15" type="ORF">FB558_5115</name>
</gene>
<evidence type="ECO:0000256" key="3">
    <source>
        <dbReference type="ARBA" id="ARBA00022679"/>
    </source>
</evidence>
<dbReference type="GO" id="GO:0046872">
    <property type="term" value="F:metal ion binding"/>
    <property type="evidence" value="ECO:0007669"/>
    <property type="project" value="UniProtKB-KW"/>
</dbReference>
<dbReference type="EMBL" id="VFPA01000003">
    <property type="protein sequence ID" value="TQM09359.1"/>
    <property type="molecule type" value="Genomic_DNA"/>
</dbReference>
<dbReference type="Proteomes" id="UP000315677">
    <property type="component" value="Unassembled WGS sequence"/>
</dbReference>
<dbReference type="GO" id="GO:0006012">
    <property type="term" value="P:galactose metabolic process"/>
    <property type="evidence" value="ECO:0007669"/>
    <property type="project" value="UniProtKB-UniRule"/>
</dbReference>
<dbReference type="InterPro" id="IPR014721">
    <property type="entry name" value="Ribsml_uS5_D2-typ_fold_subgr"/>
</dbReference>
<comment type="similarity">
    <text evidence="1">Belongs to the GHMP kinase family. GalK subfamily.</text>
</comment>
<dbReference type="Pfam" id="PF08544">
    <property type="entry name" value="GHMP_kinases_C"/>
    <property type="match status" value="1"/>
</dbReference>
<dbReference type="Gene3D" id="3.30.230.10">
    <property type="match status" value="1"/>
</dbReference>
<feature type="domain" description="GHMP kinase C-terminal" evidence="13">
    <location>
        <begin position="275"/>
        <end position="354"/>
    </location>
</feature>
<dbReference type="PANTHER" id="PTHR10457:SF7">
    <property type="entry name" value="GALACTOKINASE-RELATED"/>
    <property type="match status" value="1"/>
</dbReference>
<comment type="caution">
    <text evidence="15">The sequence shown here is derived from an EMBL/GenBank/DDBJ whole genome shotgun (WGS) entry which is preliminary data.</text>
</comment>